<dbReference type="PANTHER" id="PTHR21666">
    <property type="entry name" value="PEPTIDASE-RELATED"/>
    <property type="match status" value="1"/>
</dbReference>
<dbReference type="Proteomes" id="UP000030848">
    <property type="component" value="Unassembled WGS sequence"/>
</dbReference>
<name>A0A837DE29_9PSEU</name>
<proteinExistence type="predicted"/>
<evidence type="ECO:0000313" key="5">
    <source>
        <dbReference type="Proteomes" id="UP000030848"/>
    </source>
</evidence>
<evidence type="ECO:0000259" key="3">
    <source>
        <dbReference type="Pfam" id="PF01551"/>
    </source>
</evidence>
<dbReference type="GO" id="GO:0004222">
    <property type="term" value="F:metalloendopeptidase activity"/>
    <property type="evidence" value="ECO:0007669"/>
    <property type="project" value="TreeGrafter"/>
</dbReference>
<dbReference type="AlphaFoldDB" id="A0A837DE29"/>
<reference evidence="4 5" key="1">
    <citation type="submission" date="2014-10" db="EMBL/GenBank/DDBJ databases">
        <title>Genome sequence of Micropolyspora internatus JCM3315.</title>
        <authorList>
            <person name="Shin S.-K."/>
            <person name="Yi H."/>
        </authorList>
    </citation>
    <scope>NUCLEOTIDE SEQUENCE [LARGE SCALE GENOMIC DNA]</scope>
    <source>
        <strain evidence="4 5">JCM 3315</strain>
    </source>
</reference>
<dbReference type="SUPFAM" id="SSF51261">
    <property type="entry name" value="Duplicated hybrid motif"/>
    <property type="match status" value="1"/>
</dbReference>
<dbReference type="InterPro" id="IPR016047">
    <property type="entry name" value="M23ase_b-sheet_dom"/>
</dbReference>
<dbReference type="EMBL" id="JRZE01000002">
    <property type="protein sequence ID" value="KHF45455.1"/>
    <property type="molecule type" value="Genomic_DNA"/>
</dbReference>
<feature type="domain" description="M23ase beta-sheet core" evidence="3">
    <location>
        <begin position="215"/>
        <end position="306"/>
    </location>
</feature>
<feature type="region of interest" description="Disordered" evidence="2">
    <location>
        <begin position="1"/>
        <end position="41"/>
    </location>
</feature>
<dbReference type="PANTHER" id="PTHR21666:SF289">
    <property type="entry name" value="L-ALA--D-GLU ENDOPEPTIDASE"/>
    <property type="match status" value="1"/>
</dbReference>
<evidence type="ECO:0000256" key="1">
    <source>
        <dbReference type="ARBA" id="ARBA00022729"/>
    </source>
</evidence>
<comment type="caution">
    <text evidence="4">The sequence shown here is derived from an EMBL/GenBank/DDBJ whole genome shotgun (WGS) entry which is preliminary data.</text>
</comment>
<sequence length="335" mass="35234">MTLRPGAARALGLHGPTARGDRRAPCPASSPGSTTGRCRGTRACTRSQPVTAQTAGTSVRRRVVGLRLGGRLSTGWIMTSTNWIVVDRFRGARTPVVHRTEKRASLKSDAPTTLTFMPALFPRNEAGTPRTALIATLVSVGLLATALAAPGGLTELVTPGPAHAYGAPNGANGAALPAERVPDRSTEAPRFSWPLSGEPDVVRLFHRPSSTYGPGHRGVDLAATPGQDVLASAEGAVVFAGRVAGRGVVSIRHNDGLRTTYEPVRWSVSPGQRVRRGQVIGTVAPGHDGCPVEACLHWGVRRDGTANTDYLDPLRLVLPAAPLRLKPWEGVVAHS</sequence>
<gene>
    <name evidence="4" type="ORF">MINT15_06720</name>
</gene>
<dbReference type="InterPro" id="IPR050570">
    <property type="entry name" value="Cell_wall_metabolism_enzyme"/>
</dbReference>
<feature type="compositionally biased region" description="Low complexity" evidence="2">
    <location>
        <begin position="29"/>
        <end position="41"/>
    </location>
</feature>
<dbReference type="Gene3D" id="2.70.70.10">
    <property type="entry name" value="Glucose Permease (Domain IIA)"/>
    <property type="match status" value="1"/>
</dbReference>
<keyword evidence="1" id="KW-0732">Signal</keyword>
<organism evidence="4 5">
    <name type="scientific">Saccharomonospora viridis</name>
    <dbReference type="NCBI Taxonomy" id="1852"/>
    <lineage>
        <taxon>Bacteria</taxon>
        <taxon>Bacillati</taxon>
        <taxon>Actinomycetota</taxon>
        <taxon>Actinomycetes</taxon>
        <taxon>Pseudonocardiales</taxon>
        <taxon>Pseudonocardiaceae</taxon>
        <taxon>Saccharomonospora</taxon>
    </lineage>
</organism>
<dbReference type="InterPro" id="IPR011055">
    <property type="entry name" value="Dup_hybrid_motif"/>
</dbReference>
<evidence type="ECO:0000256" key="2">
    <source>
        <dbReference type="SAM" id="MobiDB-lite"/>
    </source>
</evidence>
<dbReference type="CDD" id="cd12797">
    <property type="entry name" value="M23_peptidase"/>
    <property type="match status" value="1"/>
</dbReference>
<evidence type="ECO:0000313" key="4">
    <source>
        <dbReference type="EMBL" id="KHF45455.1"/>
    </source>
</evidence>
<dbReference type="Pfam" id="PF01551">
    <property type="entry name" value="Peptidase_M23"/>
    <property type="match status" value="1"/>
</dbReference>
<protein>
    <submittedName>
        <fullName evidence="4">Metalloendopeptidase</fullName>
    </submittedName>
</protein>
<accession>A0A837DE29</accession>